<feature type="compositionally biased region" description="Polar residues" evidence="2">
    <location>
        <begin position="265"/>
        <end position="275"/>
    </location>
</feature>
<dbReference type="Proteomes" id="UP001209412">
    <property type="component" value="Unassembled WGS sequence"/>
</dbReference>
<feature type="region of interest" description="Disordered" evidence="2">
    <location>
        <begin position="261"/>
        <end position="287"/>
    </location>
</feature>
<keyword evidence="5" id="KW-0808">Transferase</keyword>
<dbReference type="InterPro" id="IPR003356">
    <property type="entry name" value="DNA_methylase_A-5"/>
</dbReference>
<dbReference type="Proteomes" id="UP001242288">
    <property type="component" value="Unassembled WGS sequence"/>
</dbReference>
<dbReference type="EMBL" id="JAPKHW010000036">
    <property type="protein sequence ID" value="MCX4150005.1"/>
    <property type="molecule type" value="Genomic_DNA"/>
</dbReference>
<name>A0AAP5BI72_9BURK</name>
<evidence type="ECO:0000256" key="2">
    <source>
        <dbReference type="SAM" id="MobiDB-lite"/>
    </source>
</evidence>
<dbReference type="InterPro" id="IPR029063">
    <property type="entry name" value="SAM-dependent_MTases_sf"/>
</dbReference>
<reference evidence="5" key="1">
    <citation type="submission" date="2022-06" db="EMBL/GenBank/DDBJ databases">
        <title>PHB producers.</title>
        <authorList>
            <person name="Besaury L."/>
        </authorList>
    </citation>
    <scope>NUCLEOTIDE SEQUENCE</scope>
    <source>
        <strain evidence="5 6">SEWS6</strain>
    </source>
</reference>
<evidence type="ECO:0000313" key="5">
    <source>
        <dbReference type="EMBL" id="MDQ6411823.1"/>
    </source>
</evidence>
<gene>
    <name evidence="5" type="ORF">NIE36_32240</name>
    <name evidence="4" type="ORF">OSB80_32305</name>
</gene>
<evidence type="ECO:0000313" key="4">
    <source>
        <dbReference type="EMBL" id="MCX4150005.1"/>
    </source>
</evidence>
<dbReference type="PRINTS" id="PR00507">
    <property type="entry name" value="N12N6MTFRASE"/>
</dbReference>
<evidence type="ECO:0000256" key="1">
    <source>
        <dbReference type="ARBA" id="ARBA00006594"/>
    </source>
</evidence>
<evidence type="ECO:0000313" key="6">
    <source>
        <dbReference type="Proteomes" id="UP001209412"/>
    </source>
</evidence>
<evidence type="ECO:0000259" key="3">
    <source>
        <dbReference type="Pfam" id="PF02384"/>
    </source>
</evidence>
<comment type="similarity">
    <text evidence="1">Belongs to the N(4)/N(6)-methyltransferase family.</text>
</comment>
<dbReference type="GO" id="GO:0003677">
    <property type="term" value="F:DNA binding"/>
    <property type="evidence" value="ECO:0007669"/>
    <property type="project" value="InterPro"/>
</dbReference>
<sequence>MANKSAVRKHETTAGQHQTALVKMIRSLSYARHTHEVFSDFIELSALSISNAVDKVHYEKREARYLDIVGKYKKEEVALFPQMFGELVLCYEERIAGSFNEETGLPRGGLADVLGSLYMMFELGNERTGQFFTPFEVSKLMAMVLVGDGAEVRQKGFLRLNEPACGAGGMVIAYADALLDAGINYQNSMHAICVDIDPRCVHMAYLQLSLLHIPGVVVHGNALSLEEWGHWYTPAHILGGWRARLARETERERAEADALALLNPPDTQYAPQNDPQPRGPAPVVTAPAPEPAAIDFKKLEQLALF</sequence>
<dbReference type="GO" id="GO:0008170">
    <property type="term" value="F:N-methyltransferase activity"/>
    <property type="evidence" value="ECO:0007669"/>
    <property type="project" value="InterPro"/>
</dbReference>
<dbReference type="AlphaFoldDB" id="A0AAP5BI72"/>
<dbReference type="Gene3D" id="3.40.50.150">
    <property type="entry name" value="Vaccinia Virus protein VP39"/>
    <property type="match status" value="1"/>
</dbReference>
<dbReference type="Pfam" id="PF02384">
    <property type="entry name" value="N6_Mtase"/>
    <property type="match status" value="1"/>
</dbReference>
<evidence type="ECO:0000313" key="7">
    <source>
        <dbReference type="Proteomes" id="UP001242288"/>
    </source>
</evidence>
<keyword evidence="6" id="KW-1185">Reference proteome</keyword>
<feature type="domain" description="DNA methylase adenine-specific" evidence="3">
    <location>
        <begin position="124"/>
        <end position="224"/>
    </location>
</feature>
<organism evidence="5 7">
    <name type="scientific">Paraburkholderia madseniana</name>
    <dbReference type="NCBI Taxonomy" id="2599607"/>
    <lineage>
        <taxon>Bacteria</taxon>
        <taxon>Pseudomonadati</taxon>
        <taxon>Pseudomonadota</taxon>
        <taxon>Betaproteobacteria</taxon>
        <taxon>Burkholderiales</taxon>
        <taxon>Burkholderiaceae</taxon>
        <taxon>Paraburkholderia</taxon>
    </lineage>
</organism>
<dbReference type="EMBL" id="JAMXWF010000036">
    <property type="protein sequence ID" value="MDQ6411823.1"/>
    <property type="molecule type" value="Genomic_DNA"/>
</dbReference>
<dbReference type="RefSeq" id="WP_266243640.1">
    <property type="nucleotide sequence ID" value="NZ_JAMXWF010000036.1"/>
</dbReference>
<accession>A0AAP5BI72</accession>
<comment type="caution">
    <text evidence="5">The sequence shown here is derived from an EMBL/GenBank/DDBJ whole genome shotgun (WGS) entry which is preliminary data.</text>
</comment>
<proteinExistence type="inferred from homology"/>
<dbReference type="GO" id="GO:0032259">
    <property type="term" value="P:methylation"/>
    <property type="evidence" value="ECO:0007669"/>
    <property type="project" value="UniProtKB-KW"/>
</dbReference>
<dbReference type="SUPFAM" id="SSF53335">
    <property type="entry name" value="S-adenosyl-L-methionine-dependent methyltransferases"/>
    <property type="match status" value="1"/>
</dbReference>
<keyword evidence="5" id="KW-0489">Methyltransferase</keyword>
<protein>
    <submittedName>
        <fullName evidence="5">N-6 DNA methylase</fullName>
    </submittedName>
</protein>